<dbReference type="Pfam" id="PF02204">
    <property type="entry name" value="VPS9"/>
    <property type="match status" value="1"/>
</dbReference>
<evidence type="ECO:0000259" key="1">
    <source>
        <dbReference type="PROSITE" id="PS51205"/>
    </source>
</evidence>
<dbReference type="InParanoid" id="A0A078ARP5"/>
<accession>A0A078ARP5</accession>
<dbReference type="EMBL" id="CCKQ01013490">
    <property type="protein sequence ID" value="CDW85155.1"/>
    <property type="molecule type" value="Genomic_DNA"/>
</dbReference>
<dbReference type="InterPro" id="IPR037191">
    <property type="entry name" value="VPS9_dom_sf"/>
</dbReference>
<organism evidence="2 3">
    <name type="scientific">Stylonychia lemnae</name>
    <name type="common">Ciliate</name>
    <dbReference type="NCBI Taxonomy" id="5949"/>
    <lineage>
        <taxon>Eukaryota</taxon>
        <taxon>Sar</taxon>
        <taxon>Alveolata</taxon>
        <taxon>Ciliophora</taxon>
        <taxon>Intramacronucleata</taxon>
        <taxon>Spirotrichea</taxon>
        <taxon>Stichotrichia</taxon>
        <taxon>Sporadotrichida</taxon>
        <taxon>Oxytrichidae</taxon>
        <taxon>Stylonychinae</taxon>
        <taxon>Stylonychia</taxon>
    </lineage>
</organism>
<dbReference type="Proteomes" id="UP000039865">
    <property type="component" value="Unassembled WGS sequence"/>
</dbReference>
<dbReference type="AlphaFoldDB" id="A0A078ARP5"/>
<dbReference type="OrthoDB" id="288948at2759"/>
<feature type="domain" description="VPS9" evidence="1">
    <location>
        <begin position="204"/>
        <end position="378"/>
    </location>
</feature>
<gene>
    <name evidence="2" type="primary">Contig8139.g8684</name>
    <name evidence="2" type="ORF">STYLEM_14226</name>
</gene>
<evidence type="ECO:0000313" key="3">
    <source>
        <dbReference type="Proteomes" id="UP000039865"/>
    </source>
</evidence>
<sequence>MDQIYNGDSSMKITRNSSLKQHKQTTSTIKPEFIDNNLSDTQQSIMIEIQSQVQQKIHPSQFVFQMAEKISTEPDQKIVEELQRKKQITLAYQAIDEVQAFVQIQMDFIAKMYIQFIRPYDMKILSYDLQKLVIDLIICNEVQNIILFLLRIDNFDADKDMRNKYLLLKGIKTTDFGIDKYLNMSDPITLIEEFSKQSGIEIQTERDLIMNPTVQNIEIEEIHNLEFKEYFKNNMDNIKKLPPQIQKLMLEKSKIKPFKKSVQLFRVIMQNSCSPLQKMFQIQDLLNWQIPNEVREYWKDTIKDEQKLAINRDEYTSIMLFIIVKAQVPDLITQLKFIKEFTSEDIQDHEQNFQICDTFVKFTSPINWICSLEASKLQDKSYLLQANVQIKEEEAVRYDRIRFQDEGDKYDPFSVGGGSILEVNSYLDRKSIIGFTNFE</sequence>
<dbReference type="PROSITE" id="PS51205">
    <property type="entry name" value="VPS9"/>
    <property type="match status" value="1"/>
</dbReference>
<evidence type="ECO:0000313" key="2">
    <source>
        <dbReference type="EMBL" id="CDW85155.1"/>
    </source>
</evidence>
<dbReference type="InterPro" id="IPR003123">
    <property type="entry name" value="VPS9"/>
</dbReference>
<reference evidence="2 3" key="1">
    <citation type="submission" date="2014-06" db="EMBL/GenBank/DDBJ databases">
        <authorList>
            <person name="Swart Estienne"/>
        </authorList>
    </citation>
    <scope>NUCLEOTIDE SEQUENCE [LARGE SCALE GENOMIC DNA]</scope>
    <source>
        <strain evidence="2 3">130c</strain>
    </source>
</reference>
<name>A0A078ARP5_STYLE</name>
<protein>
    <recommendedName>
        <fullName evidence="1">VPS9 domain-containing protein</fullName>
    </recommendedName>
</protein>
<dbReference type="SUPFAM" id="SSF109993">
    <property type="entry name" value="VPS9 domain"/>
    <property type="match status" value="1"/>
</dbReference>
<dbReference type="Gene3D" id="1.20.1050.80">
    <property type="entry name" value="VPS9 domain"/>
    <property type="match status" value="1"/>
</dbReference>
<proteinExistence type="predicted"/>
<keyword evidence="3" id="KW-1185">Reference proteome</keyword>